<dbReference type="SUPFAM" id="SSF55331">
    <property type="entry name" value="Tautomerase/MIF"/>
    <property type="match status" value="1"/>
</dbReference>
<accession>A0ABZ2XWL4</accession>
<dbReference type="InterPro" id="IPR014347">
    <property type="entry name" value="Tautomerase/MIF_sf"/>
</dbReference>
<dbReference type="RefSeq" id="WP_406648226.1">
    <property type="nucleotide sequence ID" value="NZ_CP123584.1"/>
</dbReference>
<evidence type="ECO:0000313" key="3">
    <source>
        <dbReference type="Proteomes" id="UP001623232"/>
    </source>
</evidence>
<evidence type="ECO:0000256" key="1">
    <source>
        <dbReference type="SAM" id="Coils"/>
    </source>
</evidence>
<protein>
    <recommendedName>
        <fullName evidence="4">5-carboxymethyl-2-hydroxymuconate isomerase</fullName>
    </recommendedName>
</protein>
<dbReference type="Proteomes" id="UP001623232">
    <property type="component" value="Chromosome"/>
</dbReference>
<proteinExistence type="predicted"/>
<keyword evidence="1" id="KW-0175">Coiled coil</keyword>
<dbReference type="Gene3D" id="3.30.429.10">
    <property type="entry name" value="Macrophage Migration Inhibitory Factor"/>
    <property type="match status" value="1"/>
</dbReference>
<sequence>MPHAEIKYSSDLNINAPAILADIEATILNHDNSAGACKGRAWPVEQFHHTHIIINVSLLPKAHRDAAFLQDLLDDLERKIKARIAQPCAFSLELTFSGPAYVTNMHSGHT</sequence>
<reference evidence="2 3" key="1">
    <citation type="submission" date="2023-04" db="EMBL/GenBank/DDBJ databases">
        <title>Complete genome sequence of Alisedimentitalea scapharcae.</title>
        <authorList>
            <person name="Rong J.-C."/>
            <person name="Yi M.-L."/>
            <person name="Zhao Q."/>
        </authorList>
    </citation>
    <scope>NUCLEOTIDE SEQUENCE [LARGE SCALE GENOMIC DNA]</scope>
    <source>
        <strain evidence="2 3">KCTC 42119</strain>
    </source>
</reference>
<dbReference type="EMBL" id="CP123584">
    <property type="protein sequence ID" value="WZK89782.1"/>
    <property type="molecule type" value="Genomic_DNA"/>
</dbReference>
<organism evidence="2 3">
    <name type="scientific">Aliisedimentitalea scapharcae</name>
    <dbReference type="NCBI Taxonomy" id="1524259"/>
    <lineage>
        <taxon>Bacteria</taxon>
        <taxon>Pseudomonadati</taxon>
        <taxon>Pseudomonadota</taxon>
        <taxon>Alphaproteobacteria</taxon>
        <taxon>Rhodobacterales</taxon>
        <taxon>Roseobacteraceae</taxon>
        <taxon>Aliisedimentitalea</taxon>
    </lineage>
</organism>
<name>A0ABZ2XWL4_9RHOB</name>
<evidence type="ECO:0008006" key="4">
    <source>
        <dbReference type="Google" id="ProtNLM"/>
    </source>
</evidence>
<feature type="coiled-coil region" evidence="1">
    <location>
        <begin position="59"/>
        <end position="86"/>
    </location>
</feature>
<gene>
    <name evidence="2" type="ORF">QEZ52_04325</name>
</gene>
<evidence type="ECO:0000313" key="2">
    <source>
        <dbReference type="EMBL" id="WZK89782.1"/>
    </source>
</evidence>
<keyword evidence="3" id="KW-1185">Reference proteome</keyword>